<feature type="transmembrane region" description="Helical" evidence="1">
    <location>
        <begin position="218"/>
        <end position="238"/>
    </location>
</feature>
<reference evidence="2 3" key="1">
    <citation type="journal article" date="2016" name="Nat. Commun.">
        <title>Thousands of microbial genomes shed light on interconnected biogeochemical processes in an aquifer system.</title>
        <authorList>
            <person name="Anantharaman K."/>
            <person name="Brown C.T."/>
            <person name="Hug L.A."/>
            <person name="Sharon I."/>
            <person name="Castelle C.J."/>
            <person name="Probst A.J."/>
            <person name="Thomas B.C."/>
            <person name="Singh A."/>
            <person name="Wilkins M.J."/>
            <person name="Karaoz U."/>
            <person name="Brodie E.L."/>
            <person name="Williams K.H."/>
            <person name="Hubbard S.S."/>
            <person name="Banfield J.F."/>
        </authorList>
    </citation>
    <scope>NUCLEOTIDE SEQUENCE [LARGE SCALE GENOMIC DNA]</scope>
</reference>
<accession>A0A1F6NRJ4</accession>
<gene>
    <name evidence="2" type="ORF">A2493_02695</name>
</gene>
<dbReference type="Proteomes" id="UP000178349">
    <property type="component" value="Unassembled WGS sequence"/>
</dbReference>
<feature type="transmembrane region" description="Helical" evidence="1">
    <location>
        <begin position="48"/>
        <end position="66"/>
    </location>
</feature>
<sequence>MSSLEMLATVLFGLAILHTFSVKRFEHLAKRYPEGSIGENTFHLLGEVEVVFGFWASLMLIGLAIIHGSHEAVNYLEGEFILPGANEPIHVEFTEPLFVMVIMAISATRPILQFTSMFIELFAKLIPLPKGMRFFIAALVIGPLLGSFITEPAAMTVTALLLKKRFYDKGISKKLMYATIAVLFVNVSIGGTLTNFAAPPVLMVAQKFHLTIGMMLTHFGWKAATAVLINAFAVAWIFRHELIALFEKKADTTAEATAEKKVPIWLIAIHILLMEGVVYFNHHTIVFFLIFLLFLGVTEVTNEYQDELKLREALLVGYFLMGLVILGGLQRWWLEPTIGSLSELPLYLGATGLTAITDNAALTYLGSLVPNLSEASQYALVAGAVTGGGLTVIANAPNPAGFGILKSSFGDEGISPITLFVSGLLPTLVAGLCLWLLPHLG</sequence>
<feature type="transmembrane region" description="Helical" evidence="1">
    <location>
        <begin position="346"/>
        <end position="366"/>
    </location>
</feature>
<dbReference type="EMBL" id="MFQW01000017">
    <property type="protein sequence ID" value="OGH86478.1"/>
    <property type="molecule type" value="Genomic_DNA"/>
</dbReference>
<dbReference type="Pfam" id="PF07399">
    <property type="entry name" value="Na_H_antiport_3"/>
    <property type="match status" value="1"/>
</dbReference>
<evidence type="ECO:0000256" key="1">
    <source>
        <dbReference type="SAM" id="Phobius"/>
    </source>
</evidence>
<evidence type="ECO:0000313" key="3">
    <source>
        <dbReference type="Proteomes" id="UP000178349"/>
    </source>
</evidence>
<keyword evidence="1" id="KW-0472">Membrane</keyword>
<feature type="transmembrane region" description="Helical" evidence="1">
    <location>
        <begin position="134"/>
        <end position="162"/>
    </location>
</feature>
<organism evidence="2 3">
    <name type="scientific">Candidatus Magasanikbacteria bacterium RIFOXYC12_FULL_33_11</name>
    <dbReference type="NCBI Taxonomy" id="1798701"/>
    <lineage>
        <taxon>Bacteria</taxon>
        <taxon>Candidatus Magasanikiibacteriota</taxon>
    </lineage>
</organism>
<feature type="transmembrane region" description="Helical" evidence="1">
    <location>
        <begin position="378"/>
        <end position="397"/>
    </location>
</feature>
<dbReference type="InterPro" id="IPR009978">
    <property type="entry name" value="Na_H_antiport_3"/>
</dbReference>
<feature type="transmembrane region" description="Helical" evidence="1">
    <location>
        <begin position="285"/>
        <end position="301"/>
    </location>
</feature>
<dbReference type="AlphaFoldDB" id="A0A1F6NRJ4"/>
<protein>
    <recommendedName>
        <fullName evidence="4">Na+/H+ antiporter</fullName>
    </recommendedName>
</protein>
<proteinExistence type="predicted"/>
<feature type="transmembrane region" description="Helical" evidence="1">
    <location>
        <begin position="174"/>
        <end position="198"/>
    </location>
</feature>
<evidence type="ECO:0000313" key="2">
    <source>
        <dbReference type="EMBL" id="OGH86478.1"/>
    </source>
</evidence>
<keyword evidence="1" id="KW-1133">Transmembrane helix</keyword>
<evidence type="ECO:0008006" key="4">
    <source>
        <dbReference type="Google" id="ProtNLM"/>
    </source>
</evidence>
<keyword evidence="1" id="KW-0812">Transmembrane</keyword>
<feature type="transmembrane region" description="Helical" evidence="1">
    <location>
        <begin position="417"/>
        <end position="437"/>
    </location>
</feature>
<name>A0A1F6NRJ4_9BACT</name>
<comment type="caution">
    <text evidence="2">The sequence shown here is derived from an EMBL/GenBank/DDBJ whole genome shotgun (WGS) entry which is preliminary data.</text>
</comment>
<feature type="transmembrane region" description="Helical" evidence="1">
    <location>
        <begin position="313"/>
        <end position="334"/>
    </location>
</feature>
<feature type="transmembrane region" description="Helical" evidence="1">
    <location>
        <begin position="97"/>
        <end position="122"/>
    </location>
</feature>